<dbReference type="PANTHER" id="PTHR15680:SF9">
    <property type="entry name" value="LARGE RIBOSOMAL SUBUNIT PROTEIN BL19M"/>
    <property type="match status" value="1"/>
</dbReference>
<organism evidence="8 9">
    <name type="scientific">Candidatus Dehalogenimonas loeffleri</name>
    <dbReference type="NCBI Taxonomy" id="3127115"/>
    <lineage>
        <taxon>Bacteria</taxon>
        <taxon>Bacillati</taxon>
        <taxon>Chloroflexota</taxon>
        <taxon>Dehalococcoidia</taxon>
        <taxon>Dehalococcoidales</taxon>
        <taxon>Dehalococcoidaceae</taxon>
        <taxon>Dehalogenimonas</taxon>
    </lineage>
</organism>
<dbReference type="GO" id="GO:0005840">
    <property type="term" value="C:ribosome"/>
    <property type="evidence" value="ECO:0007669"/>
    <property type="project" value="UniProtKB-KW"/>
</dbReference>
<dbReference type="Pfam" id="PF01245">
    <property type="entry name" value="Ribosomal_L19"/>
    <property type="match status" value="1"/>
</dbReference>
<evidence type="ECO:0000256" key="2">
    <source>
        <dbReference type="ARBA" id="ARBA00005781"/>
    </source>
</evidence>
<evidence type="ECO:0000313" key="8">
    <source>
        <dbReference type="EMBL" id="WWX25911.1"/>
    </source>
</evidence>
<dbReference type="PROSITE" id="PS01015">
    <property type="entry name" value="RIBOSOMAL_L19"/>
    <property type="match status" value="1"/>
</dbReference>
<dbReference type="SUPFAM" id="SSF50104">
    <property type="entry name" value="Translation proteins SH3-like domain"/>
    <property type="match status" value="1"/>
</dbReference>
<dbReference type="Gene3D" id="2.30.30.790">
    <property type="match status" value="1"/>
</dbReference>
<comment type="similarity">
    <text evidence="2 6 7">Belongs to the bacterial ribosomal protein bL19 family.</text>
</comment>
<dbReference type="PANTHER" id="PTHR15680">
    <property type="entry name" value="RIBOSOMAL PROTEIN L19"/>
    <property type="match status" value="1"/>
</dbReference>
<evidence type="ECO:0000256" key="7">
    <source>
        <dbReference type="RuleBase" id="RU000559"/>
    </source>
</evidence>
<protein>
    <recommendedName>
        <fullName evidence="5 6">Large ribosomal subunit protein bL19</fullName>
    </recommendedName>
</protein>
<evidence type="ECO:0000256" key="5">
    <source>
        <dbReference type="ARBA" id="ARBA00035171"/>
    </source>
</evidence>
<sequence>MRVSELVPAEVKADFPEVNPGDTVKVHVKIVEGEKERIQVFQGVVLRVRAGGDGGNFTVRRVSYGIGVERVFPFASPRVDKIEVLRRGKVRRAKLYYLRNLSGKAARIKERREPVAKASE</sequence>
<dbReference type="InterPro" id="IPR008991">
    <property type="entry name" value="Translation_prot_SH3-like_sf"/>
</dbReference>
<accession>A0ABZ2J577</accession>
<evidence type="ECO:0000256" key="4">
    <source>
        <dbReference type="ARBA" id="ARBA00023274"/>
    </source>
</evidence>
<gene>
    <name evidence="6 8" type="primary">rplS</name>
    <name evidence="8" type="ORF">V8247_02785</name>
</gene>
<dbReference type="RefSeq" id="WP_338738542.1">
    <property type="nucleotide sequence ID" value="NZ_CP146612.1"/>
</dbReference>
<evidence type="ECO:0000256" key="6">
    <source>
        <dbReference type="HAMAP-Rule" id="MF_00402"/>
    </source>
</evidence>
<dbReference type="InterPro" id="IPR018257">
    <property type="entry name" value="Ribosomal_bL19_CS"/>
</dbReference>
<dbReference type="EMBL" id="CP146612">
    <property type="protein sequence ID" value="WWX25911.1"/>
    <property type="molecule type" value="Genomic_DNA"/>
</dbReference>
<evidence type="ECO:0000313" key="9">
    <source>
        <dbReference type="Proteomes" id="UP001375370"/>
    </source>
</evidence>
<dbReference type="NCBIfam" id="TIGR01024">
    <property type="entry name" value="rplS_bact"/>
    <property type="match status" value="1"/>
</dbReference>
<dbReference type="HAMAP" id="MF_00402">
    <property type="entry name" value="Ribosomal_bL19"/>
    <property type="match status" value="1"/>
</dbReference>
<dbReference type="InterPro" id="IPR001857">
    <property type="entry name" value="Ribosomal_bL19"/>
</dbReference>
<name>A0ABZ2J577_9CHLR</name>
<dbReference type="PRINTS" id="PR00061">
    <property type="entry name" value="RIBOSOMALL19"/>
</dbReference>
<dbReference type="InterPro" id="IPR038657">
    <property type="entry name" value="Ribosomal_bL19_sf"/>
</dbReference>
<dbReference type="PIRSF" id="PIRSF002191">
    <property type="entry name" value="Ribosomal_L19"/>
    <property type="match status" value="1"/>
</dbReference>
<dbReference type="Proteomes" id="UP001375370">
    <property type="component" value="Chromosome"/>
</dbReference>
<keyword evidence="9" id="KW-1185">Reference proteome</keyword>
<keyword evidence="3 6" id="KW-0689">Ribosomal protein</keyword>
<evidence type="ECO:0000256" key="1">
    <source>
        <dbReference type="ARBA" id="ARBA00002349"/>
    </source>
</evidence>
<evidence type="ECO:0000256" key="3">
    <source>
        <dbReference type="ARBA" id="ARBA00022980"/>
    </source>
</evidence>
<reference evidence="8 9" key="1">
    <citation type="submission" date="2024-03" db="EMBL/GenBank/DDBJ databases">
        <title>A Dehalogenimonas Isolated from Estuarine Sediments Dihaloeliminates Chlorinated Alkanes.</title>
        <authorList>
            <person name="Yang Y."/>
            <person name="Wang H."/>
        </authorList>
    </citation>
    <scope>NUCLEOTIDE SEQUENCE [LARGE SCALE GENOMIC DNA]</scope>
    <source>
        <strain evidence="8 9">W</strain>
    </source>
</reference>
<keyword evidence="4 6" id="KW-0687">Ribonucleoprotein</keyword>
<proteinExistence type="inferred from homology"/>
<comment type="function">
    <text evidence="1 6 7">This protein is located at the 30S-50S ribosomal subunit interface and may play a role in the structure and function of the aminoacyl-tRNA binding site.</text>
</comment>